<dbReference type="EMBL" id="REGN01009403">
    <property type="protein sequence ID" value="RNA01233.1"/>
    <property type="molecule type" value="Genomic_DNA"/>
</dbReference>
<gene>
    <name evidence="7" type="ORF">BpHYR1_023816</name>
</gene>
<comment type="caution">
    <text evidence="7">The sequence shown here is derived from an EMBL/GenBank/DDBJ whole genome shotgun (WGS) entry which is preliminary data.</text>
</comment>
<proteinExistence type="predicted"/>
<reference evidence="7 8" key="1">
    <citation type="journal article" date="2018" name="Sci. Rep.">
        <title>Genomic signatures of local adaptation to the degree of environmental predictability in rotifers.</title>
        <authorList>
            <person name="Franch-Gras L."/>
            <person name="Hahn C."/>
            <person name="Garcia-Roger E.M."/>
            <person name="Carmona M.J."/>
            <person name="Serra M."/>
            <person name="Gomez A."/>
        </authorList>
    </citation>
    <scope>NUCLEOTIDE SEQUENCE [LARGE SCALE GENOMIC DNA]</scope>
    <source>
        <strain evidence="7">HYR1</strain>
    </source>
</reference>
<dbReference type="SMART" id="SM00184">
    <property type="entry name" value="RING"/>
    <property type="match status" value="1"/>
</dbReference>
<evidence type="ECO:0000256" key="3">
    <source>
        <dbReference type="ARBA" id="ARBA00022833"/>
    </source>
</evidence>
<dbReference type="PROSITE" id="PS00518">
    <property type="entry name" value="ZF_RING_1"/>
    <property type="match status" value="1"/>
</dbReference>
<evidence type="ECO:0000256" key="4">
    <source>
        <dbReference type="PROSITE-ProRule" id="PRU00175"/>
    </source>
</evidence>
<evidence type="ECO:0000256" key="2">
    <source>
        <dbReference type="ARBA" id="ARBA00022771"/>
    </source>
</evidence>
<dbReference type="PANTHER" id="PTHR23041">
    <property type="entry name" value="RING FINGER DOMAIN-CONTAINING"/>
    <property type="match status" value="1"/>
</dbReference>
<evidence type="ECO:0000256" key="5">
    <source>
        <dbReference type="SAM" id="MobiDB-lite"/>
    </source>
</evidence>
<feature type="compositionally biased region" description="Basic and acidic residues" evidence="5">
    <location>
        <begin position="41"/>
        <end position="51"/>
    </location>
</feature>
<dbReference type="InterPro" id="IPR012677">
    <property type="entry name" value="Nucleotide-bd_a/b_plait_sf"/>
</dbReference>
<evidence type="ECO:0000313" key="7">
    <source>
        <dbReference type="EMBL" id="RNA01233.1"/>
    </source>
</evidence>
<feature type="domain" description="RING-type" evidence="6">
    <location>
        <begin position="425"/>
        <end position="468"/>
    </location>
</feature>
<dbReference type="PROSITE" id="PS50089">
    <property type="entry name" value="ZF_RING_2"/>
    <property type="match status" value="1"/>
</dbReference>
<dbReference type="CDD" id="cd00590">
    <property type="entry name" value="RRM_SF"/>
    <property type="match status" value="1"/>
</dbReference>
<keyword evidence="1" id="KW-0479">Metal-binding</keyword>
<dbReference type="SUPFAM" id="SSF57850">
    <property type="entry name" value="RING/U-box"/>
    <property type="match status" value="1"/>
</dbReference>
<sequence length="486" mass="55852">MASAGYHRQNPWNGISRGRGRPAVPPKKNTGGSAVLMQKQPKKEDQPKDSVPRICTDAQGLDQLADRIDWEMEVQNLCPLVEEHESNILDLSAIDPNKLKFDKSVTNSNVHDIFIKSIPTVDDCELRFRRALRHHAFKFGLGDITWAKIMSQPRSKSTTIAFVRFAQTALHPQIVQSLDGASWHGKEIIARINPRRTKLSHFPKKSGNQESQSEVRQIELRHRKEELDKIEAGLDKREAALRKLPSLEQQEYLRALESENRMLKLMNESLHNMKIEAEGEWDYLKCVRTQFQVKLTSQLVREKDLNVRKRAVRIREAQLEYNEKRFSERLADEVDTRVKARLSNLPEPPPPSVAPVFVSLRPEPLAGGEKKEREIWEPSSQPSWDRYLDEKIKTKFEILALAAANRKSRFRPEDSAVLELMAMECGLCARPLVYLSKKELMRTACGHLFCADCIFRSTVEIPECPTCEAPIEYEEIDQIFYSTETE</sequence>
<dbReference type="AlphaFoldDB" id="A0A3M7PQB1"/>
<evidence type="ECO:0000313" key="8">
    <source>
        <dbReference type="Proteomes" id="UP000276133"/>
    </source>
</evidence>
<feature type="region of interest" description="Disordered" evidence="5">
    <location>
        <begin position="1"/>
        <end position="52"/>
    </location>
</feature>
<dbReference type="Proteomes" id="UP000276133">
    <property type="component" value="Unassembled WGS sequence"/>
</dbReference>
<dbReference type="Gene3D" id="3.30.70.330">
    <property type="match status" value="1"/>
</dbReference>
<keyword evidence="8" id="KW-1185">Reference proteome</keyword>
<dbReference type="Gene3D" id="3.30.40.10">
    <property type="entry name" value="Zinc/RING finger domain, C3HC4 (zinc finger)"/>
    <property type="match status" value="1"/>
</dbReference>
<evidence type="ECO:0000259" key="6">
    <source>
        <dbReference type="PROSITE" id="PS50089"/>
    </source>
</evidence>
<dbReference type="PANTHER" id="PTHR23041:SF78">
    <property type="entry name" value="E3 UBIQUITIN-PROTEIN LIGASE RNF4"/>
    <property type="match status" value="1"/>
</dbReference>
<dbReference type="OrthoDB" id="10193951at2759"/>
<dbReference type="InterPro" id="IPR001841">
    <property type="entry name" value="Znf_RING"/>
</dbReference>
<dbReference type="GO" id="GO:0008270">
    <property type="term" value="F:zinc ion binding"/>
    <property type="evidence" value="ECO:0007669"/>
    <property type="project" value="UniProtKB-KW"/>
</dbReference>
<organism evidence="7 8">
    <name type="scientific">Brachionus plicatilis</name>
    <name type="common">Marine rotifer</name>
    <name type="synonym">Brachionus muelleri</name>
    <dbReference type="NCBI Taxonomy" id="10195"/>
    <lineage>
        <taxon>Eukaryota</taxon>
        <taxon>Metazoa</taxon>
        <taxon>Spiralia</taxon>
        <taxon>Gnathifera</taxon>
        <taxon>Rotifera</taxon>
        <taxon>Eurotatoria</taxon>
        <taxon>Monogononta</taxon>
        <taxon>Pseudotrocha</taxon>
        <taxon>Ploima</taxon>
        <taxon>Brachionidae</taxon>
        <taxon>Brachionus</taxon>
    </lineage>
</organism>
<name>A0A3M7PQB1_BRAPC</name>
<keyword evidence="2 4" id="KW-0863">Zinc-finger</keyword>
<evidence type="ECO:0000256" key="1">
    <source>
        <dbReference type="ARBA" id="ARBA00022723"/>
    </source>
</evidence>
<dbReference type="InterPro" id="IPR047134">
    <property type="entry name" value="RNF4"/>
</dbReference>
<accession>A0A3M7PQB1</accession>
<dbReference type="InterPro" id="IPR017907">
    <property type="entry name" value="Znf_RING_CS"/>
</dbReference>
<protein>
    <recommendedName>
        <fullName evidence="6">RING-type domain-containing protein</fullName>
    </recommendedName>
</protein>
<dbReference type="InterPro" id="IPR013083">
    <property type="entry name" value="Znf_RING/FYVE/PHD"/>
</dbReference>
<dbReference type="Pfam" id="PF14634">
    <property type="entry name" value="zf-RING_5"/>
    <property type="match status" value="1"/>
</dbReference>
<keyword evidence="3" id="KW-0862">Zinc</keyword>